<organism evidence="2 3">
    <name type="scientific">Nonomuraea mesophila</name>
    <dbReference type="NCBI Taxonomy" id="2530382"/>
    <lineage>
        <taxon>Bacteria</taxon>
        <taxon>Bacillati</taxon>
        <taxon>Actinomycetota</taxon>
        <taxon>Actinomycetes</taxon>
        <taxon>Streptosporangiales</taxon>
        <taxon>Streptosporangiaceae</taxon>
        <taxon>Nonomuraea</taxon>
    </lineage>
</organism>
<dbReference type="InterPro" id="IPR000873">
    <property type="entry name" value="AMP-dep_synth/lig_dom"/>
</dbReference>
<dbReference type="RefSeq" id="WP_166427732.1">
    <property type="nucleotide sequence ID" value="NZ_SMLD01000255.1"/>
</dbReference>
<dbReference type="GO" id="GO:0016874">
    <property type="term" value="F:ligase activity"/>
    <property type="evidence" value="ECO:0007669"/>
    <property type="project" value="UniProtKB-KW"/>
</dbReference>
<dbReference type="Proteomes" id="UP000295136">
    <property type="component" value="Unassembled WGS sequence"/>
</dbReference>
<comment type="caution">
    <text evidence="2">The sequence shown here is derived from an EMBL/GenBank/DDBJ whole genome shotgun (WGS) entry which is preliminary data.</text>
</comment>
<evidence type="ECO:0000313" key="3">
    <source>
        <dbReference type="Proteomes" id="UP000295136"/>
    </source>
</evidence>
<evidence type="ECO:0000313" key="2">
    <source>
        <dbReference type="EMBL" id="TDE24969.1"/>
    </source>
</evidence>
<dbReference type="Gene3D" id="3.40.50.980">
    <property type="match status" value="1"/>
</dbReference>
<gene>
    <name evidence="2" type="ORF">E1295_45280</name>
</gene>
<dbReference type="EMBL" id="SMLD01000255">
    <property type="protein sequence ID" value="TDE24969.1"/>
    <property type="molecule type" value="Genomic_DNA"/>
</dbReference>
<dbReference type="AlphaFoldDB" id="A0A4R5E592"/>
<keyword evidence="3" id="KW-1185">Reference proteome</keyword>
<name>A0A4R5E592_9ACTN</name>
<dbReference type="SUPFAM" id="SSF56801">
    <property type="entry name" value="Acetyl-CoA synthetase-like"/>
    <property type="match status" value="1"/>
</dbReference>
<proteinExistence type="predicted"/>
<protein>
    <submittedName>
        <fullName evidence="2">Long-chain fatty acid--CoA ligase</fullName>
    </submittedName>
</protein>
<accession>A0A4R5E592</accession>
<reference evidence="2 3" key="1">
    <citation type="submission" date="2019-03" db="EMBL/GenBank/DDBJ databases">
        <title>Draft genome sequences of novel Actinobacteria.</title>
        <authorList>
            <person name="Sahin N."/>
            <person name="Ay H."/>
            <person name="Saygin H."/>
        </authorList>
    </citation>
    <scope>NUCLEOTIDE SEQUENCE [LARGE SCALE GENOMIC DNA]</scope>
    <source>
        <strain evidence="2 3">6K102</strain>
    </source>
</reference>
<feature type="non-terminal residue" evidence="2">
    <location>
        <position position="116"/>
    </location>
</feature>
<sequence>MPADTYPRAVLDVLAAAGDRPVIEHGVRTVTGAQLLGLVRRLAAGLRAADLGPGDGVALMLGVTPEAFAAVIAGYVVGARVVGVRPGLPDAQVRHILHQDIAAIVTDAAPGAPAPA</sequence>
<evidence type="ECO:0000259" key="1">
    <source>
        <dbReference type="Pfam" id="PF00501"/>
    </source>
</evidence>
<feature type="domain" description="AMP-dependent synthetase/ligase" evidence="1">
    <location>
        <begin position="16"/>
        <end position="103"/>
    </location>
</feature>
<keyword evidence="2" id="KW-0436">Ligase</keyword>
<dbReference type="Pfam" id="PF00501">
    <property type="entry name" value="AMP-binding"/>
    <property type="match status" value="1"/>
</dbReference>